<dbReference type="InterPro" id="IPR033889">
    <property type="entry name" value="LanC"/>
</dbReference>
<proteinExistence type="predicted"/>
<dbReference type="Proteomes" id="UP000243799">
    <property type="component" value="Unassembled WGS sequence"/>
</dbReference>
<accession>A0A1I1CR53</accession>
<evidence type="ECO:0000313" key="2">
    <source>
        <dbReference type="EMBL" id="SFB64572.1"/>
    </source>
</evidence>
<dbReference type="InterPro" id="IPR007822">
    <property type="entry name" value="LANC-like"/>
</dbReference>
<dbReference type="Pfam" id="PF05147">
    <property type="entry name" value="LANC_like"/>
    <property type="match status" value="1"/>
</dbReference>
<sequence>MATTAIALADLAQRHANNLALPGPCPEDKPWADQSLSKGTAGMALLHIERALIGRGTWREAHLWVTKAVAGRVSATDTSGLYLGAPAVAFMLDAAATGASGRYQEALADVDGHVVALSHRRAEAALARIKAGEFPGFREYDVFFGLSGLGALLLRRASDSSAMERVLDYLVALARPRQVDGDVLPGWWVGHDPHRRISASYQEGHGNFGLAHGITGPLALLSQAMRRGIIVDGQHEAIITICEWLDSWQQEGAAGPWWPEWITLAELRTGQPHQSGPARPSWCYGTPGIARAGQLAGIATGDAHRQRMYEQALIRCLDDPEQLARITDGGLCHGWAGLYQTVWRSAQDAGTSAFDEYLPPLAAHLGQHTRHGPVAKRGFLEGTAGTALALHTAVYNTTPTSGWDACLLID</sequence>
<dbReference type="AlphaFoldDB" id="A0A1I1CR53"/>
<protein>
    <submittedName>
        <fullName evidence="2">Lanthionine synthetase C-like protein</fullName>
    </submittedName>
</protein>
<keyword evidence="1" id="KW-0862">Zinc</keyword>
<evidence type="ECO:0000313" key="3">
    <source>
        <dbReference type="Proteomes" id="UP000243799"/>
    </source>
</evidence>
<dbReference type="STRING" id="490629.SAMN05216266_1453"/>
<dbReference type="CDD" id="cd04793">
    <property type="entry name" value="LanC"/>
    <property type="match status" value="1"/>
</dbReference>
<organism evidence="2 3">
    <name type="scientific">Amycolatopsis marina</name>
    <dbReference type="NCBI Taxonomy" id="490629"/>
    <lineage>
        <taxon>Bacteria</taxon>
        <taxon>Bacillati</taxon>
        <taxon>Actinomycetota</taxon>
        <taxon>Actinomycetes</taxon>
        <taxon>Pseudonocardiales</taxon>
        <taxon>Pseudonocardiaceae</taxon>
        <taxon>Amycolatopsis</taxon>
    </lineage>
</organism>
<gene>
    <name evidence="2" type="ORF">SAMN05216266_1453</name>
</gene>
<dbReference type="RefSeq" id="WP_081685171.1">
    <property type="nucleotide sequence ID" value="NZ_FOKG01000045.1"/>
</dbReference>
<keyword evidence="3" id="KW-1185">Reference proteome</keyword>
<feature type="binding site" evidence="1">
    <location>
        <position position="283"/>
    </location>
    <ligand>
        <name>Zn(2+)</name>
        <dbReference type="ChEBI" id="CHEBI:29105"/>
    </ligand>
</feature>
<keyword evidence="1" id="KW-0479">Metal-binding</keyword>
<dbReference type="Gene3D" id="1.50.10.20">
    <property type="match status" value="1"/>
</dbReference>
<dbReference type="SUPFAM" id="SSF158745">
    <property type="entry name" value="LanC-like"/>
    <property type="match status" value="1"/>
</dbReference>
<dbReference type="GO" id="GO:0031179">
    <property type="term" value="P:peptide modification"/>
    <property type="evidence" value="ECO:0007669"/>
    <property type="project" value="InterPro"/>
</dbReference>
<dbReference type="PRINTS" id="PR01950">
    <property type="entry name" value="LANCSUPER"/>
</dbReference>
<feature type="binding site" evidence="1">
    <location>
        <position position="333"/>
    </location>
    <ligand>
        <name>Zn(2+)</name>
        <dbReference type="ChEBI" id="CHEBI:29105"/>
    </ligand>
</feature>
<dbReference type="EMBL" id="FOKG01000045">
    <property type="protein sequence ID" value="SFB64572.1"/>
    <property type="molecule type" value="Genomic_DNA"/>
</dbReference>
<dbReference type="SMART" id="SM01260">
    <property type="entry name" value="LANC_like"/>
    <property type="match status" value="1"/>
</dbReference>
<dbReference type="PRINTS" id="PR01955">
    <property type="entry name" value="LANCFRANKIA"/>
</dbReference>
<feature type="binding site" evidence="1">
    <location>
        <position position="332"/>
    </location>
    <ligand>
        <name>Zn(2+)</name>
        <dbReference type="ChEBI" id="CHEBI:29105"/>
    </ligand>
</feature>
<reference evidence="3" key="1">
    <citation type="submission" date="2016-10" db="EMBL/GenBank/DDBJ databases">
        <authorList>
            <person name="Varghese N."/>
            <person name="Submissions S."/>
        </authorList>
    </citation>
    <scope>NUCLEOTIDE SEQUENCE [LARGE SCALE GENOMIC DNA]</scope>
    <source>
        <strain evidence="3">CGMCC 4.3568</strain>
    </source>
</reference>
<evidence type="ECO:0000256" key="1">
    <source>
        <dbReference type="PIRSR" id="PIRSR607822-1"/>
    </source>
</evidence>
<dbReference type="GO" id="GO:0046872">
    <property type="term" value="F:metal ion binding"/>
    <property type="evidence" value="ECO:0007669"/>
    <property type="project" value="UniProtKB-KW"/>
</dbReference>
<name>A0A1I1CR53_9PSEU</name>
<dbReference type="OrthoDB" id="1882482at2"/>